<comment type="subcellular location">
    <subcellularLocation>
        <location evidence="1">Cytoplasm</location>
        <location evidence="1">Cytosol</location>
    </subcellularLocation>
</comment>
<dbReference type="PROSITE" id="PS50053">
    <property type="entry name" value="UBIQUITIN_2"/>
    <property type="match status" value="1"/>
</dbReference>
<organism evidence="6 7">
    <name type="scientific">Anabarilius grahami</name>
    <name type="common">Kanglang fish</name>
    <name type="synonym">Barilius grahami</name>
    <dbReference type="NCBI Taxonomy" id="495550"/>
    <lineage>
        <taxon>Eukaryota</taxon>
        <taxon>Metazoa</taxon>
        <taxon>Chordata</taxon>
        <taxon>Craniata</taxon>
        <taxon>Vertebrata</taxon>
        <taxon>Euteleostomi</taxon>
        <taxon>Actinopterygii</taxon>
        <taxon>Neopterygii</taxon>
        <taxon>Teleostei</taxon>
        <taxon>Ostariophysi</taxon>
        <taxon>Cypriniformes</taxon>
        <taxon>Xenocyprididae</taxon>
        <taxon>Xenocypridinae</taxon>
        <taxon>Xenocypridinae incertae sedis</taxon>
        <taxon>Anabarilius</taxon>
    </lineage>
</organism>
<dbReference type="InterPro" id="IPR003597">
    <property type="entry name" value="Ig_C1-set"/>
</dbReference>
<dbReference type="PANTHER" id="PTHR46555:SF1">
    <property type="entry name" value="UBIQUITIN-LIKE PROTEIN 4A"/>
    <property type="match status" value="1"/>
</dbReference>
<dbReference type="Gene3D" id="2.60.40.10">
    <property type="entry name" value="Immunoglobulins"/>
    <property type="match status" value="1"/>
</dbReference>
<dbReference type="GO" id="GO:0051087">
    <property type="term" value="F:protein-folding chaperone binding"/>
    <property type="evidence" value="ECO:0007669"/>
    <property type="project" value="TreeGrafter"/>
</dbReference>
<dbReference type="Proteomes" id="UP000281406">
    <property type="component" value="Unassembled WGS sequence"/>
</dbReference>
<dbReference type="SUPFAM" id="SSF48726">
    <property type="entry name" value="Immunoglobulin"/>
    <property type="match status" value="1"/>
</dbReference>
<dbReference type="Pfam" id="PF07654">
    <property type="entry name" value="C1-set"/>
    <property type="match status" value="1"/>
</dbReference>
<sequence>MWFKLAVVALVFLSASCSAKQSDPKVQVYSRNPGEYGKANVLICYVSGFHPPDITIRLLKNKEEIPGSTQTDLAFEQGWQFHLTKYVDFLPQLGETYTCEVTENEKVSTVKELVSERLNIPPSQQRLLYKGKALADFEAEFQSLAVCMRCVVYVIVTVVLRFTDEHRLSDYAIGPEAKLNLVVRPAGERSSGAGGTSSCNNDKAGSGVWQLLSTVLAKHFSPADAAKVQEQLIKDYERSLRQLSLDDIERLASRLLHPETEAMDTSYMD</sequence>
<evidence type="ECO:0000259" key="4">
    <source>
        <dbReference type="PROSITE" id="PS50053"/>
    </source>
</evidence>
<dbReference type="AlphaFoldDB" id="A0A3N0YRP5"/>
<evidence type="ECO:0000259" key="5">
    <source>
        <dbReference type="PROSITE" id="PS50835"/>
    </source>
</evidence>
<dbReference type="PROSITE" id="PS50835">
    <property type="entry name" value="IG_LIKE"/>
    <property type="match status" value="1"/>
</dbReference>
<dbReference type="SMART" id="SM00213">
    <property type="entry name" value="UBQ"/>
    <property type="match status" value="1"/>
</dbReference>
<dbReference type="Pfam" id="PF17840">
    <property type="entry name" value="Tugs"/>
    <property type="match status" value="1"/>
</dbReference>
<evidence type="ECO:0000313" key="6">
    <source>
        <dbReference type="EMBL" id="ROL48876.1"/>
    </source>
</evidence>
<dbReference type="PANTHER" id="PTHR46555">
    <property type="entry name" value="UBIQUITIN-LIKE PROTEIN 4A"/>
    <property type="match status" value="1"/>
</dbReference>
<dbReference type="InterPro" id="IPR036179">
    <property type="entry name" value="Ig-like_dom_sf"/>
</dbReference>
<keyword evidence="2" id="KW-0963">Cytoplasm</keyword>
<protein>
    <submittedName>
        <fullName evidence="6">Ubiquitin-like protein 4A</fullName>
    </submittedName>
</protein>
<dbReference type="GO" id="GO:0071818">
    <property type="term" value="C:BAT3 complex"/>
    <property type="evidence" value="ECO:0007669"/>
    <property type="project" value="TreeGrafter"/>
</dbReference>
<dbReference type="PROSITE" id="PS00299">
    <property type="entry name" value="UBIQUITIN_1"/>
    <property type="match status" value="1"/>
</dbReference>
<dbReference type="OrthoDB" id="417450at2759"/>
<dbReference type="InterPro" id="IPR041421">
    <property type="entry name" value="Ubl4_C_TUGS"/>
</dbReference>
<dbReference type="GO" id="GO:0006620">
    <property type="term" value="P:post-translational protein targeting to endoplasmic reticulum membrane"/>
    <property type="evidence" value="ECO:0007669"/>
    <property type="project" value="InterPro"/>
</dbReference>
<evidence type="ECO:0000256" key="1">
    <source>
        <dbReference type="ARBA" id="ARBA00004514"/>
    </source>
</evidence>
<dbReference type="InterPro" id="IPR013783">
    <property type="entry name" value="Ig-like_fold"/>
</dbReference>
<feature type="domain" description="Ubiquitin-like" evidence="4">
    <location>
        <begin position="83"/>
        <end position="136"/>
    </location>
</feature>
<feature type="domain" description="Ig-like" evidence="5">
    <location>
        <begin position="24"/>
        <end position="115"/>
    </location>
</feature>
<evidence type="ECO:0000256" key="3">
    <source>
        <dbReference type="SAM" id="SignalP"/>
    </source>
</evidence>
<dbReference type="SMART" id="SM00407">
    <property type="entry name" value="IGc1"/>
    <property type="match status" value="1"/>
</dbReference>
<keyword evidence="3" id="KW-0732">Signal</keyword>
<dbReference type="SUPFAM" id="SSF54236">
    <property type="entry name" value="Ubiquitin-like"/>
    <property type="match status" value="1"/>
</dbReference>
<dbReference type="InterPro" id="IPR047154">
    <property type="entry name" value="UBL4A-like"/>
</dbReference>
<gene>
    <name evidence="6" type="ORF">DPX16_23229</name>
</gene>
<evidence type="ECO:0000313" key="7">
    <source>
        <dbReference type="Proteomes" id="UP000281406"/>
    </source>
</evidence>
<proteinExistence type="predicted"/>
<name>A0A3N0YRP5_ANAGA</name>
<feature type="chain" id="PRO_5018010704" evidence="3">
    <location>
        <begin position="20"/>
        <end position="269"/>
    </location>
</feature>
<accession>A0A3N0YRP5</accession>
<reference evidence="6 7" key="1">
    <citation type="submission" date="2018-10" db="EMBL/GenBank/DDBJ databases">
        <title>Genome assembly for a Yunnan-Guizhou Plateau 3E fish, Anabarilius grahami (Regan), and its evolutionary and genetic applications.</title>
        <authorList>
            <person name="Jiang W."/>
        </authorList>
    </citation>
    <scope>NUCLEOTIDE SEQUENCE [LARGE SCALE GENOMIC DNA]</scope>
    <source>
        <strain evidence="6">AG-KIZ</strain>
        <tissue evidence="6">Muscle</tissue>
    </source>
</reference>
<dbReference type="GO" id="GO:0071816">
    <property type="term" value="P:tail-anchored membrane protein insertion into ER membrane"/>
    <property type="evidence" value="ECO:0007669"/>
    <property type="project" value="TreeGrafter"/>
</dbReference>
<dbReference type="InterPro" id="IPR007110">
    <property type="entry name" value="Ig-like_dom"/>
</dbReference>
<dbReference type="InterPro" id="IPR019956">
    <property type="entry name" value="Ubiquitin_dom"/>
</dbReference>
<feature type="signal peptide" evidence="3">
    <location>
        <begin position="1"/>
        <end position="19"/>
    </location>
</feature>
<evidence type="ECO:0000256" key="2">
    <source>
        <dbReference type="ARBA" id="ARBA00022490"/>
    </source>
</evidence>
<dbReference type="PROSITE" id="PS51257">
    <property type="entry name" value="PROKAR_LIPOPROTEIN"/>
    <property type="match status" value="1"/>
</dbReference>
<dbReference type="InterPro" id="IPR019954">
    <property type="entry name" value="Ubiquitin_CS"/>
</dbReference>
<dbReference type="InterPro" id="IPR000626">
    <property type="entry name" value="Ubiquitin-like_dom"/>
</dbReference>
<comment type="caution">
    <text evidence="6">The sequence shown here is derived from an EMBL/GenBank/DDBJ whole genome shotgun (WGS) entry which is preliminary data.</text>
</comment>
<dbReference type="Gene3D" id="3.10.20.90">
    <property type="entry name" value="Phosphatidylinositol 3-kinase Catalytic Subunit, Chain A, domain 1"/>
    <property type="match status" value="1"/>
</dbReference>
<dbReference type="EMBL" id="RJVU01028295">
    <property type="protein sequence ID" value="ROL48876.1"/>
    <property type="molecule type" value="Genomic_DNA"/>
</dbReference>
<dbReference type="InterPro" id="IPR029071">
    <property type="entry name" value="Ubiquitin-like_domsf"/>
</dbReference>
<dbReference type="PRINTS" id="PR00348">
    <property type="entry name" value="UBIQUITIN"/>
</dbReference>
<keyword evidence="7" id="KW-1185">Reference proteome</keyword>